<evidence type="ECO:0000256" key="2">
    <source>
        <dbReference type="ARBA" id="ARBA00022692"/>
    </source>
</evidence>
<evidence type="ECO:0000256" key="1">
    <source>
        <dbReference type="ARBA" id="ARBA00004141"/>
    </source>
</evidence>
<dbReference type="PANTHER" id="PTHR33048:SF47">
    <property type="entry name" value="INTEGRAL MEMBRANE PROTEIN-RELATED"/>
    <property type="match status" value="1"/>
</dbReference>
<dbReference type="AlphaFoldDB" id="A0AAN6MWN2"/>
<dbReference type="GO" id="GO:0016020">
    <property type="term" value="C:membrane"/>
    <property type="evidence" value="ECO:0007669"/>
    <property type="project" value="UniProtKB-SubCell"/>
</dbReference>
<evidence type="ECO:0000256" key="5">
    <source>
        <dbReference type="ARBA" id="ARBA00038359"/>
    </source>
</evidence>
<organism evidence="8 9">
    <name type="scientific">Diplogelasinospora grovesii</name>
    <dbReference type="NCBI Taxonomy" id="303347"/>
    <lineage>
        <taxon>Eukaryota</taxon>
        <taxon>Fungi</taxon>
        <taxon>Dikarya</taxon>
        <taxon>Ascomycota</taxon>
        <taxon>Pezizomycotina</taxon>
        <taxon>Sordariomycetes</taxon>
        <taxon>Sordariomycetidae</taxon>
        <taxon>Sordariales</taxon>
        <taxon>Diplogelasinosporaceae</taxon>
        <taxon>Diplogelasinospora</taxon>
    </lineage>
</organism>
<feature type="transmembrane region" description="Helical" evidence="6">
    <location>
        <begin position="174"/>
        <end position="192"/>
    </location>
</feature>
<feature type="domain" description="Rhodopsin" evidence="7">
    <location>
        <begin position="29"/>
        <end position="260"/>
    </location>
</feature>
<protein>
    <recommendedName>
        <fullName evidence="7">Rhodopsin domain-containing protein</fullName>
    </recommendedName>
</protein>
<name>A0AAN6MWN2_9PEZI</name>
<keyword evidence="2 6" id="KW-0812">Transmembrane</keyword>
<accession>A0AAN6MWN2</accession>
<dbReference type="PANTHER" id="PTHR33048">
    <property type="entry name" value="PTH11-LIKE INTEGRAL MEMBRANE PROTEIN (AFU_ORTHOLOGUE AFUA_5G11245)"/>
    <property type="match status" value="1"/>
</dbReference>
<feature type="transmembrane region" description="Helical" evidence="6">
    <location>
        <begin position="88"/>
        <end position="112"/>
    </location>
</feature>
<feature type="transmembrane region" description="Helical" evidence="6">
    <location>
        <begin position="236"/>
        <end position="260"/>
    </location>
</feature>
<evidence type="ECO:0000313" key="9">
    <source>
        <dbReference type="Proteomes" id="UP001303473"/>
    </source>
</evidence>
<sequence length="363" mass="39619">MALTDSGPQTAHVVLSILTLPLAIAASILRFYATRRASRKVGAEDWCALAATVFFVGYASIDIYAHAILLGRDLTSISLSQLTTVLKLYYVVAQLFPLNQVFAKLSILLLYHRIFSVNRTYAKWIIFLGVLQTVWAVAAVLTQLLQCTPVHSYWDVLTLGTCFGEVPMLVGFEVPNSLLDFAMVALVLIMLRDLQIRTSTKWKLAFLFAVGGFVGLIGFLKIATHFTAGQDTVEVIGLWGLGQMFCSVVCCCVPIFNSIMPKVNIISRLRTLTSSFSSKSRAQLSNIRTNSTTGKRTMQSGSDTDGNYSSHYAPSGWMQLGGGNSDTKGFATANYVRAQTPPDSESSYPLGTVVVVHQGVEMV</sequence>
<evidence type="ECO:0000259" key="7">
    <source>
        <dbReference type="Pfam" id="PF20684"/>
    </source>
</evidence>
<proteinExistence type="inferred from homology"/>
<dbReference type="InterPro" id="IPR052337">
    <property type="entry name" value="SAT4-like"/>
</dbReference>
<comment type="similarity">
    <text evidence="5">Belongs to the SAT4 family.</text>
</comment>
<feature type="transmembrane region" description="Helical" evidence="6">
    <location>
        <begin position="124"/>
        <end position="145"/>
    </location>
</feature>
<feature type="transmembrane region" description="Helical" evidence="6">
    <location>
        <begin position="204"/>
        <end position="224"/>
    </location>
</feature>
<evidence type="ECO:0000256" key="6">
    <source>
        <dbReference type="SAM" id="Phobius"/>
    </source>
</evidence>
<feature type="transmembrane region" description="Helical" evidence="6">
    <location>
        <begin position="12"/>
        <end position="33"/>
    </location>
</feature>
<dbReference type="InterPro" id="IPR049326">
    <property type="entry name" value="Rhodopsin_dom_fungi"/>
</dbReference>
<feature type="transmembrane region" description="Helical" evidence="6">
    <location>
        <begin position="45"/>
        <end position="68"/>
    </location>
</feature>
<comment type="subcellular location">
    <subcellularLocation>
        <location evidence="1">Membrane</location>
        <topology evidence="1">Multi-pass membrane protein</topology>
    </subcellularLocation>
</comment>
<evidence type="ECO:0000313" key="8">
    <source>
        <dbReference type="EMBL" id="KAK3934704.1"/>
    </source>
</evidence>
<dbReference type="Proteomes" id="UP001303473">
    <property type="component" value="Unassembled WGS sequence"/>
</dbReference>
<evidence type="ECO:0000256" key="3">
    <source>
        <dbReference type="ARBA" id="ARBA00022989"/>
    </source>
</evidence>
<gene>
    <name evidence="8" type="ORF">QBC46DRAFT_426015</name>
</gene>
<keyword evidence="4 6" id="KW-0472">Membrane</keyword>
<dbReference type="EMBL" id="MU853966">
    <property type="protein sequence ID" value="KAK3934704.1"/>
    <property type="molecule type" value="Genomic_DNA"/>
</dbReference>
<keyword evidence="3 6" id="KW-1133">Transmembrane helix</keyword>
<reference evidence="9" key="1">
    <citation type="journal article" date="2023" name="Mol. Phylogenet. Evol.">
        <title>Genome-scale phylogeny and comparative genomics of the fungal order Sordariales.</title>
        <authorList>
            <person name="Hensen N."/>
            <person name="Bonometti L."/>
            <person name="Westerberg I."/>
            <person name="Brannstrom I.O."/>
            <person name="Guillou S."/>
            <person name="Cros-Aarteil S."/>
            <person name="Calhoun S."/>
            <person name="Haridas S."/>
            <person name="Kuo A."/>
            <person name="Mondo S."/>
            <person name="Pangilinan J."/>
            <person name="Riley R."/>
            <person name="LaButti K."/>
            <person name="Andreopoulos B."/>
            <person name="Lipzen A."/>
            <person name="Chen C."/>
            <person name="Yan M."/>
            <person name="Daum C."/>
            <person name="Ng V."/>
            <person name="Clum A."/>
            <person name="Steindorff A."/>
            <person name="Ohm R.A."/>
            <person name="Martin F."/>
            <person name="Silar P."/>
            <person name="Natvig D.O."/>
            <person name="Lalanne C."/>
            <person name="Gautier V."/>
            <person name="Ament-Velasquez S.L."/>
            <person name="Kruys A."/>
            <person name="Hutchinson M.I."/>
            <person name="Powell A.J."/>
            <person name="Barry K."/>
            <person name="Miller A.N."/>
            <person name="Grigoriev I.V."/>
            <person name="Debuchy R."/>
            <person name="Gladieux P."/>
            <person name="Hiltunen Thoren M."/>
            <person name="Johannesson H."/>
        </authorList>
    </citation>
    <scope>NUCLEOTIDE SEQUENCE [LARGE SCALE GENOMIC DNA]</scope>
    <source>
        <strain evidence="9">CBS 340.73</strain>
    </source>
</reference>
<evidence type="ECO:0000256" key="4">
    <source>
        <dbReference type="ARBA" id="ARBA00023136"/>
    </source>
</evidence>
<comment type="caution">
    <text evidence="8">The sequence shown here is derived from an EMBL/GenBank/DDBJ whole genome shotgun (WGS) entry which is preliminary data.</text>
</comment>
<keyword evidence="9" id="KW-1185">Reference proteome</keyword>
<dbReference type="Pfam" id="PF20684">
    <property type="entry name" value="Fung_rhodopsin"/>
    <property type="match status" value="1"/>
</dbReference>